<proteinExistence type="predicted"/>
<dbReference type="InterPro" id="IPR044016">
    <property type="entry name" value="Big_13"/>
</dbReference>
<dbReference type="Pfam" id="PF13753">
    <property type="entry name" value="SWM_repeat"/>
    <property type="match status" value="1"/>
</dbReference>
<gene>
    <name evidence="3" type="ORF">GEV02_19965</name>
</gene>
<dbReference type="Pfam" id="PF19077">
    <property type="entry name" value="Big_13"/>
    <property type="match status" value="2"/>
</dbReference>
<keyword evidence="4" id="KW-1185">Reference proteome</keyword>
<dbReference type="InterPro" id="IPR028059">
    <property type="entry name" value="SWM_rpt"/>
</dbReference>
<sequence>MSQPNYSSVEGYTGEQFFTLHFDAPLDGANPPQLSAFRNVAVSGSPVTVSGVEVDGAAQTVTLFFTGAVLNDNDYVEFSYADPTAGNDVRAIQGTDGADANSINGGNFTVLGARLGPSMPSTPALSGGSDSGTPGDRITNDNTPTLTGVADACNTVKLYDSDGTTLLGTTTADGAGNWSITASRLSDAVHTLRVTQTAGQTTSPKSIGLALTIDTAVAAPTSVALSHASDSGTLGDGISNAGMPVFTGHSEANATVRLYDTGGSTLRGTAFADSFGNWSLVSNPLTSGAHTLTFKQSDVAGNVSAASSSFTYFLDTMGPRDLALSATRVAQSTAVTGATVATLLASDEHTITYSFASVSGAGGDNGKFTIVGNALVAAQDLVANTSYSLYVQATDVADNSTFQIFSIDVVDAPVALSIVRAAAASTTVAAAATSVVYTVTFS</sequence>
<feature type="domain" description="Bacterial Ig-like" evidence="2">
    <location>
        <begin position="220"/>
        <end position="316"/>
    </location>
</feature>
<dbReference type="InterPro" id="IPR013783">
    <property type="entry name" value="Ig-like_fold"/>
</dbReference>
<evidence type="ECO:0000313" key="4">
    <source>
        <dbReference type="Proteomes" id="UP000440498"/>
    </source>
</evidence>
<organism evidence="3 4">
    <name type="scientific">Rugamonas aquatica</name>
    <dbReference type="NCBI Taxonomy" id="2743357"/>
    <lineage>
        <taxon>Bacteria</taxon>
        <taxon>Pseudomonadati</taxon>
        <taxon>Pseudomonadota</taxon>
        <taxon>Betaproteobacteria</taxon>
        <taxon>Burkholderiales</taxon>
        <taxon>Oxalobacteraceae</taxon>
        <taxon>Telluria group</taxon>
        <taxon>Rugamonas</taxon>
    </lineage>
</organism>
<comment type="caution">
    <text evidence="3">The sequence shown here is derived from an EMBL/GenBank/DDBJ whole genome shotgun (WGS) entry which is preliminary data.</text>
</comment>
<name>A0A6A7N6B9_9BURK</name>
<accession>A0A6A7N6B9</accession>
<dbReference type="AlphaFoldDB" id="A0A6A7N6B9"/>
<evidence type="ECO:0000259" key="2">
    <source>
        <dbReference type="Pfam" id="PF19077"/>
    </source>
</evidence>
<feature type="domain" description="Bacterial Ig-like" evidence="2">
    <location>
        <begin position="122"/>
        <end position="215"/>
    </location>
</feature>
<dbReference type="Proteomes" id="UP000440498">
    <property type="component" value="Unassembled WGS sequence"/>
</dbReference>
<protein>
    <recommendedName>
        <fullName evidence="2">Bacterial Ig-like domain-containing protein</fullName>
    </recommendedName>
</protein>
<dbReference type="CDD" id="cd11304">
    <property type="entry name" value="Cadherin_repeat"/>
    <property type="match status" value="1"/>
</dbReference>
<feature type="region of interest" description="Disordered" evidence="1">
    <location>
        <begin position="117"/>
        <end position="144"/>
    </location>
</feature>
<evidence type="ECO:0000256" key="1">
    <source>
        <dbReference type="SAM" id="MobiDB-lite"/>
    </source>
</evidence>
<dbReference type="RefSeq" id="WP_152839681.1">
    <property type="nucleotide sequence ID" value="NZ_WHUG01000008.1"/>
</dbReference>
<dbReference type="EMBL" id="WHUG01000008">
    <property type="protein sequence ID" value="MQA40432.1"/>
    <property type="molecule type" value="Genomic_DNA"/>
</dbReference>
<dbReference type="Gene3D" id="2.60.40.10">
    <property type="entry name" value="Immunoglobulins"/>
    <property type="match status" value="2"/>
</dbReference>
<reference evidence="3 4" key="1">
    <citation type="submission" date="2019-10" db="EMBL/GenBank/DDBJ databases">
        <title>Two novel species isolated from a subtropical stream in China.</title>
        <authorList>
            <person name="Lu H."/>
        </authorList>
    </citation>
    <scope>NUCLEOTIDE SEQUENCE [LARGE SCALE GENOMIC DNA]</scope>
    <source>
        <strain evidence="3 4">FT29W</strain>
    </source>
</reference>
<evidence type="ECO:0000313" key="3">
    <source>
        <dbReference type="EMBL" id="MQA40432.1"/>
    </source>
</evidence>